<dbReference type="Proteomes" id="UP001600064">
    <property type="component" value="Unassembled WGS sequence"/>
</dbReference>
<proteinExistence type="predicted"/>
<feature type="transmembrane region" description="Helical" evidence="1">
    <location>
        <begin position="48"/>
        <end position="70"/>
    </location>
</feature>
<keyword evidence="3" id="KW-1185">Reference proteome</keyword>
<feature type="transmembrane region" description="Helical" evidence="1">
    <location>
        <begin position="195"/>
        <end position="217"/>
    </location>
</feature>
<dbReference type="EMBL" id="JAZGUE010000006">
    <property type="protein sequence ID" value="KAL2265687.1"/>
    <property type="molecule type" value="Genomic_DNA"/>
</dbReference>
<keyword evidence="1" id="KW-1133">Transmembrane helix</keyword>
<evidence type="ECO:0008006" key="4">
    <source>
        <dbReference type="Google" id="ProtNLM"/>
    </source>
</evidence>
<feature type="transmembrane region" description="Helical" evidence="1">
    <location>
        <begin position="6"/>
        <end position="27"/>
    </location>
</feature>
<accession>A0ABR4D5P4</accession>
<reference evidence="2 3" key="1">
    <citation type="journal article" date="2024" name="Commun. Biol.">
        <title>Comparative genomic analysis of thermophilic fungi reveals convergent evolutionary adaptations and gene losses.</title>
        <authorList>
            <person name="Steindorff A.S."/>
            <person name="Aguilar-Pontes M.V."/>
            <person name="Robinson A.J."/>
            <person name="Andreopoulos B."/>
            <person name="LaButti K."/>
            <person name="Kuo A."/>
            <person name="Mondo S."/>
            <person name="Riley R."/>
            <person name="Otillar R."/>
            <person name="Haridas S."/>
            <person name="Lipzen A."/>
            <person name="Grimwood J."/>
            <person name="Schmutz J."/>
            <person name="Clum A."/>
            <person name="Reid I.D."/>
            <person name="Moisan M.C."/>
            <person name="Butler G."/>
            <person name="Nguyen T.T.M."/>
            <person name="Dewar K."/>
            <person name="Conant G."/>
            <person name="Drula E."/>
            <person name="Henrissat B."/>
            <person name="Hansel C."/>
            <person name="Singer S."/>
            <person name="Hutchinson M.I."/>
            <person name="de Vries R.P."/>
            <person name="Natvig D.O."/>
            <person name="Powell A.J."/>
            <person name="Tsang A."/>
            <person name="Grigoriev I.V."/>
        </authorList>
    </citation>
    <scope>NUCLEOTIDE SEQUENCE [LARGE SCALE GENOMIC DNA]</scope>
    <source>
        <strain evidence="2 3">ATCC 22073</strain>
    </source>
</reference>
<evidence type="ECO:0000256" key="1">
    <source>
        <dbReference type="SAM" id="Phobius"/>
    </source>
</evidence>
<protein>
    <recommendedName>
        <fullName evidence="4">Chorismate synthase protein</fullName>
    </recommendedName>
</protein>
<feature type="transmembrane region" description="Helical" evidence="1">
    <location>
        <begin position="154"/>
        <end position="174"/>
    </location>
</feature>
<organism evidence="2 3">
    <name type="scientific">Remersonia thermophila</name>
    <dbReference type="NCBI Taxonomy" id="72144"/>
    <lineage>
        <taxon>Eukaryota</taxon>
        <taxon>Fungi</taxon>
        <taxon>Dikarya</taxon>
        <taxon>Ascomycota</taxon>
        <taxon>Pezizomycotina</taxon>
        <taxon>Sordariomycetes</taxon>
        <taxon>Sordariomycetidae</taxon>
        <taxon>Sordariales</taxon>
        <taxon>Sordariales incertae sedis</taxon>
        <taxon>Remersonia</taxon>
    </lineage>
</organism>
<comment type="caution">
    <text evidence="2">The sequence shown here is derived from an EMBL/GenBank/DDBJ whole genome shotgun (WGS) entry which is preliminary data.</text>
</comment>
<evidence type="ECO:0000313" key="3">
    <source>
        <dbReference type="Proteomes" id="UP001600064"/>
    </source>
</evidence>
<dbReference type="PANTHER" id="PTHR39470">
    <property type="entry name" value="CHROMOSOME 10, WHOLE GENOME SHOTGUN SEQUENCE"/>
    <property type="match status" value="1"/>
</dbReference>
<evidence type="ECO:0000313" key="2">
    <source>
        <dbReference type="EMBL" id="KAL2265687.1"/>
    </source>
</evidence>
<dbReference type="RefSeq" id="XP_070864414.1">
    <property type="nucleotide sequence ID" value="XM_071013536.1"/>
</dbReference>
<keyword evidence="1" id="KW-0812">Transmembrane</keyword>
<sequence length="371" mass="40710">MAIPWGTIKSAVIFFGPILLPKAIAWYRDAFSAPQRHGLQIIPLPPPLRRTVTLLVAVAVAFLLLCLPFLSPENIFTVTQSRLQIPTDVLFTRLSSLRPNGALTEPDLSLRARFASLESRLLYLQFGPSVVSSCPFCISDEPRSYLYYALPDLLAPHLFNLVLIALATSTLLTAEGRSAGRPGPRALVAPRFRSPFTLAAVIIAFADVYLVASYPYTANARALRLHEIDFFFWSARRTRYLLLATVDVALALTLYLSGTNRALVAPPPAAERVEAIARALAGTKGRVNAAGVVKNTVLRDEELRARSVTYWAHEVRLMREMMEEREVVEGVNDALANRIDIGGIERDAEAYAKAMLAPLVGDGEGKVEIVG</sequence>
<dbReference type="PANTHER" id="PTHR39470:SF1">
    <property type="entry name" value="CHORISMATE SYNTHASE PROTEIN"/>
    <property type="match status" value="1"/>
</dbReference>
<keyword evidence="1" id="KW-0472">Membrane</keyword>
<gene>
    <name evidence="2" type="ORF">VTJ83DRAFT_6787</name>
</gene>
<feature type="transmembrane region" description="Helical" evidence="1">
    <location>
        <begin position="237"/>
        <end position="256"/>
    </location>
</feature>
<name>A0ABR4D5P4_9PEZI</name>
<dbReference type="GeneID" id="98128180"/>